<sequence length="314" mass="33935">MSQPSSSEITLRSHSPGSPAGRVPSPPKPDRKQATTLGTRARMDPPKSKADLPGLSTPTSAAPASSPQAPTSARSVRTPGSKAVPPLPPIITSQDALRSMGHQREQGNHDTQPATHMSGRSAAPAYIPSLQVPPAFNRPQPWDADRPGGHPRSPVDSQHYFPAGGLNSAPAYTRISQAPWNTQPWPQPTKPHSGENQENVAYPSSHPPADHTALAGRIPPMNRESKEPLTLRELLLAYKNDPELLKLILPAKTEEDRWRTEELRSQTESLRLQQRRLDITYLELQRGGPPAESIPGHTVHSTGYGGKPGTIVEG</sequence>
<keyword evidence="3" id="KW-1185">Reference proteome</keyword>
<gene>
    <name evidence="2" type="ORF">IWQ62_006874</name>
</gene>
<dbReference type="OrthoDB" id="2272836at2759"/>
<dbReference type="EMBL" id="JANBPY010004291">
    <property type="protein sequence ID" value="KAJ1948549.1"/>
    <property type="molecule type" value="Genomic_DNA"/>
</dbReference>
<reference evidence="2" key="1">
    <citation type="submission" date="2022-07" db="EMBL/GenBank/DDBJ databases">
        <title>Phylogenomic reconstructions and comparative analyses of Kickxellomycotina fungi.</title>
        <authorList>
            <person name="Reynolds N.K."/>
            <person name="Stajich J.E."/>
            <person name="Barry K."/>
            <person name="Grigoriev I.V."/>
            <person name="Crous P."/>
            <person name="Smith M.E."/>
        </authorList>
    </citation>
    <scope>NUCLEOTIDE SEQUENCE</scope>
    <source>
        <strain evidence="2">RSA 1196</strain>
    </source>
</reference>
<evidence type="ECO:0000313" key="3">
    <source>
        <dbReference type="Proteomes" id="UP001150925"/>
    </source>
</evidence>
<accession>A0A9W8ANJ8</accession>
<feature type="region of interest" description="Disordered" evidence="1">
    <location>
        <begin position="1"/>
        <end position="225"/>
    </location>
</feature>
<dbReference type="Proteomes" id="UP001150925">
    <property type="component" value="Unassembled WGS sequence"/>
</dbReference>
<proteinExistence type="predicted"/>
<feature type="non-terminal residue" evidence="2">
    <location>
        <position position="314"/>
    </location>
</feature>
<evidence type="ECO:0000313" key="2">
    <source>
        <dbReference type="EMBL" id="KAJ1948549.1"/>
    </source>
</evidence>
<organism evidence="2 3">
    <name type="scientific">Dispira parvispora</name>
    <dbReference type="NCBI Taxonomy" id="1520584"/>
    <lineage>
        <taxon>Eukaryota</taxon>
        <taxon>Fungi</taxon>
        <taxon>Fungi incertae sedis</taxon>
        <taxon>Zoopagomycota</taxon>
        <taxon>Kickxellomycotina</taxon>
        <taxon>Dimargaritomycetes</taxon>
        <taxon>Dimargaritales</taxon>
        <taxon>Dimargaritaceae</taxon>
        <taxon>Dispira</taxon>
    </lineage>
</organism>
<feature type="compositionally biased region" description="Basic and acidic residues" evidence="1">
    <location>
        <begin position="41"/>
        <end position="50"/>
    </location>
</feature>
<feature type="region of interest" description="Disordered" evidence="1">
    <location>
        <begin position="286"/>
        <end position="314"/>
    </location>
</feature>
<protein>
    <submittedName>
        <fullName evidence="2">Uncharacterized protein</fullName>
    </submittedName>
</protein>
<evidence type="ECO:0000256" key="1">
    <source>
        <dbReference type="SAM" id="MobiDB-lite"/>
    </source>
</evidence>
<feature type="compositionally biased region" description="Polar residues" evidence="1">
    <location>
        <begin position="1"/>
        <end position="16"/>
    </location>
</feature>
<dbReference type="AlphaFoldDB" id="A0A9W8ANJ8"/>
<comment type="caution">
    <text evidence="2">The sequence shown here is derived from an EMBL/GenBank/DDBJ whole genome shotgun (WGS) entry which is preliminary data.</text>
</comment>
<feature type="compositionally biased region" description="Low complexity" evidence="1">
    <location>
        <begin position="56"/>
        <end position="73"/>
    </location>
</feature>
<name>A0A9W8ANJ8_9FUNG</name>
<feature type="compositionally biased region" description="Polar residues" evidence="1">
    <location>
        <begin position="174"/>
        <end position="184"/>
    </location>
</feature>